<dbReference type="Gene3D" id="3.40.1190.10">
    <property type="entry name" value="Mur-like, catalytic domain"/>
    <property type="match status" value="1"/>
</dbReference>
<dbReference type="InterPro" id="IPR011810">
    <property type="entry name" value="Cya_phycin_syn"/>
</dbReference>
<dbReference type="GO" id="GO:0009432">
    <property type="term" value="P:SOS response"/>
    <property type="evidence" value="ECO:0007669"/>
    <property type="project" value="TreeGrafter"/>
</dbReference>
<dbReference type="SUPFAM" id="SSF56059">
    <property type="entry name" value="Glutathione synthetase ATP-binding domain-like"/>
    <property type="match status" value="1"/>
</dbReference>
<dbReference type="EC" id="6.3.2.29" evidence="3"/>
<organism evidence="3 4">
    <name type="scientific">Hydrogenophaga borbori</name>
    <dbReference type="NCBI Taxonomy" id="2294117"/>
    <lineage>
        <taxon>Bacteria</taxon>
        <taxon>Pseudomonadati</taxon>
        <taxon>Pseudomonadota</taxon>
        <taxon>Betaproteobacteria</taxon>
        <taxon>Burkholderiales</taxon>
        <taxon>Comamonadaceae</taxon>
        <taxon>Hydrogenophaga</taxon>
    </lineage>
</organism>
<evidence type="ECO:0000313" key="3">
    <source>
        <dbReference type="EMBL" id="RFP80085.1"/>
    </source>
</evidence>
<dbReference type="GO" id="GO:0005524">
    <property type="term" value="F:ATP binding"/>
    <property type="evidence" value="ECO:0007669"/>
    <property type="project" value="UniProtKB-UniRule"/>
</dbReference>
<keyword evidence="3" id="KW-0436">Ligase</keyword>
<dbReference type="GO" id="GO:0046872">
    <property type="term" value="F:metal ion binding"/>
    <property type="evidence" value="ECO:0007669"/>
    <property type="project" value="InterPro"/>
</dbReference>
<dbReference type="EMBL" id="QVLS01000003">
    <property type="protein sequence ID" value="RFP80085.1"/>
    <property type="molecule type" value="Genomic_DNA"/>
</dbReference>
<evidence type="ECO:0000256" key="1">
    <source>
        <dbReference type="PROSITE-ProRule" id="PRU00409"/>
    </source>
</evidence>
<dbReference type="PANTHER" id="PTHR21621">
    <property type="entry name" value="RIBOSOMAL PROTEIN S6 MODIFICATION PROTEIN"/>
    <property type="match status" value="1"/>
</dbReference>
<dbReference type="Gene3D" id="3.30.470.20">
    <property type="entry name" value="ATP-grasp fold, B domain"/>
    <property type="match status" value="2"/>
</dbReference>
<gene>
    <name evidence="3" type="primary">cphA</name>
    <name evidence="3" type="ORF">DY262_06430</name>
</gene>
<dbReference type="InterPro" id="IPR036565">
    <property type="entry name" value="Mur-like_cat_sf"/>
</dbReference>
<keyword evidence="4" id="KW-1185">Reference proteome</keyword>
<protein>
    <submittedName>
        <fullName evidence="3">Cyanophycin synthetase</fullName>
        <ecNumber evidence="3">6.3.2.29</ecNumber>
        <ecNumber evidence="3">6.3.2.30</ecNumber>
    </submittedName>
</protein>
<dbReference type="GO" id="GO:0071161">
    <property type="term" value="F:cyanophycin synthetase activity (L-arginine-adding)"/>
    <property type="evidence" value="ECO:0007669"/>
    <property type="project" value="UniProtKB-EC"/>
</dbReference>
<dbReference type="GO" id="GO:0018169">
    <property type="term" value="F:ribosomal S6-glutamic acid ligase activity"/>
    <property type="evidence" value="ECO:0007669"/>
    <property type="project" value="TreeGrafter"/>
</dbReference>
<dbReference type="Pfam" id="PF18921">
    <property type="entry name" value="Cyanophycin_syn"/>
    <property type="match status" value="1"/>
</dbReference>
<evidence type="ECO:0000313" key="4">
    <source>
        <dbReference type="Proteomes" id="UP000261931"/>
    </source>
</evidence>
<accession>A0A372ELD1</accession>
<keyword evidence="1" id="KW-0547">Nucleotide-binding</keyword>
<dbReference type="NCBIfam" id="TIGR02068">
    <property type="entry name" value="cya_phycin_syn"/>
    <property type="match status" value="1"/>
</dbReference>
<dbReference type="GO" id="GO:0071160">
    <property type="term" value="F:cyanophycin synthetase activity (L-aspartate-adding)"/>
    <property type="evidence" value="ECO:0007669"/>
    <property type="project" value="UniProtKB-EC"/>
</dbReference>
<comment type="caution">
    <text evidence="3">The sequence shown here is derived from an EMBL/GenBank/DDBJ whole genome shotgun (WGS) entry which is preliminary data.</text>
</comment>
<dbReference type="NCBIfam" id="NF010623">
    <property type="entry name" value="PRK14016.1"/>
    <property type="match status" value="1"/>
</dbReference>
<feature type="domain" description="ATP-grasp" evidence="2">
    <location>
        <begin position="223"/>
        <end position="474"/>
    </location>
</feature>
<dbReference type="RefSeq" id="WP_116958137.1">
    <property type="nucleotide sequence ID" value="NZ_QVLS01000003.1"/>
</dbReference>
<dbReference type="PANTHER" id="PTHR21621:SF0">
    <property type="entry name" value="BETA-CITRYLGLUTAMATE SYNTHASE B-RELATED"/>
    <property type="match status" value="1"/>
</dbReference>
<evidence type="ECO:0000259" key="2">
    <source>
        <dbReference type="PROSITE" id="PS50975"/>
    </source>
</evidence>
<keyword evidence="1" id="KW-0067">ATP-binding</keyword>
<dbReference type="PROSITE" id="PS50975">
    <property type="entry name" value="ATP_GRASP"/>
    <property type="match status" value="1"/>
</dbReference>
<dbReference type="Proteomes" id="UP000261931">
    <property type="component" value="Unassembled WGS sequence"/>
</dbReference>
<dbReference type="EC" id="6.3.2.30" evidence="3"/>
<reference evidence="3 4" key="1">
    <citation type="submission" date="2018-08" db="EMBL/GenBank/DDBJ databases">
        <title>Hydrogenophaga sp. LA-38 isolated from sludge.</title>
        <authorList>
            <person name="Im W.-T."/>
        </authorList>
    </citation>
    <scope>NUCLEOTIDE SEQUENCE [LARGE SCALE GENOMIC DNA]</scope>
    <source>
        <strain evidence="3 4">LA-38</strain>
    </source>
</reference>
<dbReference type="InterPro" id="IPR011761">
    <property type="entry name" value="ATP-grasp"/>
</dbReference>
<dbReference type="InterPro" id="IPR044019">
    <property type="entry name" value="Cyanophycin_syn_N"/>
</dbReference>
<dbReference type="AlphaFoldDB" id="A0A372ELD1"/>
<dbReference type="Pfam" id="PF02786">
    <property type="entry name" value="CPSase_L_D2"/>
    <property type="match status" value="1"/>
</dbReference>
<dbReference type="GO" id="GO:0005737">
    <property type="term" value="C:cytoplasm"/>
    <property type="evidence" value="ECO:0007669"/>
    <property type="project" value="TreeGrafter"/>
</dbReference>
<dbReference type="InterPro" id="IPR005479">
    <property type="entry name" value="CPAse_ATP-bd"/>
</dbReference>
<name>A0A372ELD1_9BURK</name>
<proteinExistence type="predicted"/>
<sequence length="745" mass="79842">MKQPIRFLRVSYLGGPNIWTYRPVLESWIDIGELEDYPSHLLPGLYERLTAWLPGLVEHQCGVGERGGFLQRLQEGTWAGHILEHVVIELQNLAGLQTGFGQTRSTPVRAVYKMVFRARDERVARRALTLGHELLMAAINDSPFDVAAAVHELRELVDDHCLGPSTASIVDAATGRRIPHIRLNDGNLVQLGYGARQRRIWTAETDRTSAIAESIASDKDLSKRMLAACGVPVPEGQVVESPQAAWEAARDIGLPVVVKPTDANHGRGVSLELMRQEDVEAAFAVADAEGSGVMVERFVRGLEHRLLVVGGRVVAATRGDEAWVTGDGRSSVRQLIDSQINSDPRRGLNEEFPLNAIHLDEYPAMAVELQRQGHTIDSVPAAGQRVLIMRNGNLSVDCTDEVHPDVARVVALAARVIGLDIAGVDLVAQDISRPLADQGGAIVEVNAGPGLLMHLKPAVGQPRPVGRAIVDHLFVPGDSGRVPVVGVAGSRGTTGIARLVAWLASLSGPQVGLACKAGLFLGRRALQHGDFSKAGAARRLLMNRGVQTAVFENDPLTIVNEGLAYDRCQVGVVTDASGSPALAACHIREVEQLFKVMRTQVDVVLPDGAAVLNAADPVVAEMAPLCDGDVIFYAEDPELPVLVEHLAQYRRAVFLRQGDIVLSDGQQEHVVASLAQVSLGEGVAPEDKTAVLLASLAAAWALDISPALMAAGLRTFAREAPIAHAPVRREPAAQPSPESLAEKSL</sequence>
<dbReference type="SUPFAM" id="SSF53623">
    <property type="entry name" value="MurD-like peptide ligases, catalytic domain"/>
    <property type="match status" value="1"/>
</dbReference>